<organism evidence="1 2">
    <name type="scientific">Rhizophagus irregularis</name>
    <dbReference type="NCBI Taxonomy" id="588596"/>
    <lineage>
        <taxon>Eukaryota</taxon>
        <taxon>Fungi</taxon>
        <taxon>Fungi incertae sedis</taxon>
        <taxon>Mucoromycota</taxon>
        <taxon>Glomeromycotina</taxon>
        <taxon>Glomeromycetes</taxon>
        <taxon>Glomerales</taxon>
        <taxon>Glomeraceae</taxon>
        <taxon>Rhizophagus</taxon>
    </lineage>
</organism>
<dbReference type="EMBL" id="LLXJ01004047">
    <property type="protein sequence ID" value="PKB96225.1"/>
    <property type="molecule type" value="Genomic_DNA"/>
</dbReference>
<dbReference type="AlphaFoldDB" id="A0A2N0NNT1"/>
<evidence type="ECO:0000313" key="2">
    <source>
        <dbReference type="Proteomes" id="UP000232722"/>
    </source>
</evidence>
<gene>
    <name evidence="1" type="ORF">RhiirA5_435202</name>
</gene>
<reference evidence="1 2" key="1">
    <citation type="submission" date="2016-04" db="EMBL/GenBank/DDBJ databases">
        <title>Genome analyses suggest a sexual origin of heterokaryosis in a supposedly ancient asexual fungus.</title>
        <authorList>
            <person name="Ropars J."/>
            <person name="Sedzielewska K."/>
            <person name="Noel J."/>
            <person name="Charron P."/>
            <person name="Farinelli L."/>
            <person name="Marton T."/>
            <person name="Kruger M."/>
            <person name="Pelin A."/>
            <person name="Brachmann A."/>
            <person name="Corradi N."/>
        </authorList>
    </citation>
    <scope>NUCLEOTIDE SEQUENCE [LARGE SCALE GENOMIC DNA]</scope>
    <source>
        <strain evidence="1 2">A5</strain>
    </source>
</reference>
<protein>
    <submittedName>
        <fullName evidence="1">Uncharacterized protein</fullName>
    </submittedName>
</protein>
<name>A0A2N0NNT1_9GLOM</name>
<reference evidence="1 2" key="2">
    <citation type="submission" date="2017-09" db="EMBL/GenBank/DDBJ databases">
        <title>Extensive intraspecific genome diversity in a model arbuscular mycorrhizal fungus.</title>
        <authorList>
            <person name="Chen E.C."/>
            <person name="Morin E."/>
            <person name="Beaudet D."/>
            <person name="Noel J."/>
            <person name="Ndikumana S."/>
            <person name="Charron P."/>
            <person name="St-Onge C."/>
            <person name="Giorgi J."/>
            <person name="Grigoriev I.V."/>
            <person name="Roux C."/>
            <person name="Martin F.M."/>
            <person name="Corradi N."/>
        </authorList>
    </citation>
    <scope>NUCLEOTIDE SEQUENCE [LARGE SCALE GENOMIC DNA]</scope>
    <source>
        <strain evidence="1 2">A5</strain>
    </source>
</reference>
<evidence type="ECO:0000313" key="1">
    <source>
        <dbReference type="EMBL" id="PKB96225.1"/>
    </source>
</evidence>
<sequence>MRFQFSNTLISSVDILQNVILRLSTGNISQKKSRERLIEEHQKLEYFDDKNKCDALLALVEDPEGNVERLALYNWTSLPKNKEDQMACRSIDQSFYQ</sequence>
<dbReference type="Proteomes" id="UP000232722">
    <property type="component" value="Unassembled WGS sequence"/>
</dbReference>
<comment type="caution">
    <text evidence="1">The sequence shown here is derived from an EMBL/GenBank/DDBJ whole genome shotgun (WGS) entry which is preliminary data.</text>
</comment>
<accession>A0A2N0NNT1</accession>
<dbReference type="VEuPathDB" id="FungiDB:FUN_024950"/>
<proteinExistence type="predicted"/>